<dbReference type="SUPFAM" id="SSF51569">
    <property type="entry name" value="Aldolase"/>
    <property type="match status" value="1"/>
</dbReference>
<accession>A0A5C1QCE3</accession>
<dbReference type="InterPro" id="IPR002034">
    <property type="entry name" value="AIPM/Hcit_synth_CS"/>
</dbReference>
<evidence type="ECO:0000256" key="3">
    <source>
        <dbReference type="RuleBase" id="RU003523"/>
    </source>
</evidence>
<dbReference type="InterPro" id="IPR000891">
    <property type="entry name" value="PYR_CT"/>
</dbReference>
<dbReference type="Pfam" id="PF22617">
    <property type="entry name" value="HCS_D2"/>
    <property type="match status" value="1"/>
</dbReference>
<dbReference type="PROSITE" id="PS50991">
    <property type="entry name" value="PYR_CT"/>
    <property type="match status" value="1"/>
</dbReference>
<dbReference type="AlphaFoldDB" id="A0A5C1QCE3"/>
<gene>
    <name evidence="5" type="ORF">EW093_07685</name>
</gene>
<reference evidence="5 6" key="2">
    <citation type="submission" date="2019-09" db="EMBL/GenBank/DDBJ databases">
        <title>Complete Genome Sequence and Methylome Analysis of free living Spirochaetas.</title>
        <authorList>
            <person name="Leshcheva N."/>
            <person name="Mikheeva N."/>
        </authorList>
    </citation>
    <scope>NUCLEOTIDE SEQUENCE [LARGE SCALE GENOMIC DNA]</scope>
    <source>
        <strain evidence="5 6">P</strain>
    </source>
</reference>
<keyword evidence="2 3" id="KW-0808">Transferase</keyword>
<dbReference type="Pfam" id="PF00682">
    <property type="entry name" value="HMGL-like"/>
    <property type="match status" value="1"/>
</dbReference>
<feature type="domain" description="Pyruvate carboxyltransferase" evidence="4">
    <location>
        <begin position="12"/>
        <end position="262"/>
    </location>
</feature>
<dbReference type="RefSeq" id="WP_149567832.1">
    <property type="nucleotide sequence ID" value="NZ_CP035807.1"/>
</dbReference>
<dbReference type="PROSITE" id="PS00816">
    <property type="entry name" value="AIPM_HOMOCIT_SYNTH_2"/>
    <property type="match status" value="1"/>
</dbReference>
<proteinExistence type="inferred from homology"/>
<evidence type="ECO:0000313" key="6">
    <source>
        <dbReference type="Proteomes" id="UP000323824"/>
    </source>
</evidence>
<reference evidence="5 6" key="1">
    <citation type="submission" date="2019-02" db="EMBL/GenBank/DDBJ databases">
        <authorList>
            <person name="Fomenkov A."/>
            <person name="Dubinina G."/>
            <person name="Grabovich M."/>
            <person name="Vincze T."/>
            <person name="Roberts R.J."/>
        </authorList>
    </citation>
    <scope>NUCLEOTIDE SEQUENCE [LARGE SCALE GENOMIC DNA]</scope>
    <source>
        <strain evidence="5 6">P</strain>
    </source>
</reference>
<organism evidence="5 6">
    <name type="scientific">Thiospirochaeta perfilievii</name>
    <dbReference type="NCBI Taxonomy" id="252967"/>
    <lineage>
        <taxon>Bacteria</taxon>
        <taxon>Pseudomonadati</taxon>
        <taxon>Spirochaetota</taxon>
        <taxon>Spirochaetia</taxon>
        <taxon>Spirochaetales</taxon>
        <taxon>Spirochaetaceae</taxon>
        <taxon>Thiospirochaeta</taxon>
    </lineage>
</organism>
<dbReference type="PANTHER" id="PTHR42880:SF1">
    <property type="entry name" value="ISOPROPYLMALATE_HOMOCITRATE_CITRAMALATE SYNTHASE FAMILY PROTEIN"/>
    <property type="match status" value="1"/>
</dbReference>
<dbReference type="GO" id="GO:0019752">
    <property type="term" value="P:carboxylic acid metabolic process"/>
    <property type="evidence" value="ECO:0007669"/>
    <property type="project" value="InterPro"/>
</dbReference>
<dbReference type="Gene3D" id="1.10.238.260">
    <property type="match status" value="1"/>
</dbReference>
<dbReference type="InterPro" id="IPR013785">
    <property type="entry name" value="Aldolase_TIM"/>
</dbReference>
<sequence length="384" mass="43316">MALILLLVSMDVEIVDTTLRDGEQAPGISFSTKEKWDIVESLTDIGIDEIEAGIPRMGSKEFDFVKSLGRESLHTRVSAWSRFNLDDVKQVYKTGVNTIHISIPVSYYHTPYQLGSWQKVIGRVDSILDYSLEHFENVSIGIQDSFRSPEERVLELCSIAQDKKLYRIRFSDTVGSSMPLDVYNLILKYRTLFMGKIDFHGHNDLGLALGNSIMALEAGANSVNVTINGIGERAGNTPLEQLAFTLDMHKNLKSKIKINRIKPLCSLVSKYTGRVIPLDQPIVGKNAFTHESGIHGHTLLKNPLAYQPFIPEEKGLSKYRLVVGSHSGKSNVLNILNSFGVNTNIKNLEKFMYKFKYEARKKHNFLTRDEVLKIYNSEYLGDLI</sequence>
<dbReference type="PANTHER" id="PTHR42880">
    <property type="entry name" value="HOMOCITRATE SYNTHASE"/>
    <property type="match status" value="1"/>
</dbReference>
<dbReference type="GO" id="GO:0046912">
    <property type="term" value="F:acyltransferase activity, acyl groups converted into alkyl on transfer"/>
    <property type="evidence" value="ECO:0007669"/>
    <property type="project" value="InterPro"/>
</dbReference>
<dbReference type="PROSITE" id="PS00815">
    <property type="entry name" value="AIPM_HOMOCIT_SYNTH_1"/>
    <property type="match status" value="1"/>
</dbReference>
<keyword evidence="6" id="KW-1185">Reference proteome</keyword>
<dbReference type="Proteomes" id="UP000323824">
    <property type="component" value="Chromosome"/>
</dbReference>
<dbReference type="Gene3D" id="3.20.20.70">
    <property type="entry name" value="Aldolase class I"/>
    <property type="match status" value="1"/>
</dbReference>
<comment type="similarity">
    <text evidence="1 3">Belongs to the alpha-IPM synthase/homocitrate synthase family.</text>
</comment>
<evidence type="ECO:0000313" key="5">
    <source>
        <dbReference type="EMBL" id="QEN04589.1"/>
    </source>
</evidence>
<evidence type="ECO:0000259" key="4">
    <source>
        <dbReference type="PROSITE" id="PS50991"/>
    </source>
</evidence>
<evidence type="ECO:0000256" key="1">
    <source>
        <dbReference type="ARBA" id="ARBA00006154"/>
    </source>
</evidence>
<dbReference type="InterPro" id="IPR054691">
    <property type="entry name" value="LeuA/HCS_post-cat"/>
</dbReference>
<protein>
    <recommendedName>
        <fullName evidence="4">Pyruvate carboxyltransferase domain-containing protein</fullName>
    </recommendedName>
</protein>
<name>A0A5C1QCE3_9SPIO</name>
<dbReference type="EMBL" id="CP035807">
    <property type="protein sequence ID" value="QEN04589.1"/>
    <property type="molecule type" value="Genomic_DNA"/>
</dbReference>
<evidence type="ECO:0000256" key="2">
    <source>
        <dbReference type="ARBA" id="ARBA00022679"/>
    </source>
</evidence>
<dbReference type="KEGG" id="sper:EW093_07685"/>
<dbReference type="OrthoDB" id="9804858at2"/>